<dbReference type="EMBL" id="BOPF01000014">
    <property type="protein sequence ID" value="GIJ47392.1"/>
    <property type="molecule type" value="Genomic_DNA"/>
</dbReference>
<organism evidence="1 2">
    <name type="scientific">Virgisporangium aliadipatigenens</name>
    <dbReference type="NCBI Taxonomy" id="741659"/>
    <lineage>
        <taxon>Bacteria</taxon>
        <taxon>Bacillati</taxon>
        <taxon>Actinomycetota</taxon>
        <taxon>Actinomycetes</taxon>
        <taxon>Micromonosporales</taxon>
        <taxon>Micromonosporaceae</taxon>
        <taxon>Virgisporangium</taxon>
    </lineage>
</organism>
<name>A0A8J3YN48_9ACTN</name>
<evidence type="ECO:0000313" key="2">
    <source>
        <dbReference type="Proteomes" id="UP000619260"/>
    </source>
</evidence>
<evidence type="ECO:0000313" key="1">
    <source>
        <dbReference type="EMBL" id="GIJ47392.1"/>
    </source>
</evidence>
<accession>A0A8J3YN48</accession>
<protein>
    <submittedName>
        <fullName evidence="1">Uncharacterized protein</fullName>
    </submittedName>
</protein>
<keyword evidence="2" id="KW-1185">Reference proteome</keyword>
<dbReference type="Proteomes" id="UP000619260">
    <property type="component" value="Unassembled WGS sequence"/>
</dbReference>
<proteinExistence type="predicted"/>
<dbReference type="AlphaFoldDB" id="A0A8J3YN48"/>
<sequence>MPVSGQLNLFGVEARPPSAFDLEGLLAGAGQVVRLGGTARVSVVVDAAWRVRVLAAEFSSRELATSWKPVPVTPATDEPPDPEPTPAGAPYLVRTAYSSVLAPLAGRWLKGADKRTPRGLTLDGRKLRLWLVAGGAPDDQGGFTLELGPGDEAEHEPVGEALKGLGLTPVLLGSRAGAPAYRIVGRRRLSRLAELVGEPPKDSPPGGWPLIK</sequence>
<reference evidence="1" key="1">
    <citation type="submission" date="2021-01" db="EMBL/GenBank/DDBJ databases">
        <title>Whole genome shotgun sequence of Virgisporangium aliadipatigenens NBRC 105644.</title>
        <authorList>
            <person name="Komaki H."/>
            <person name="Tamura T."/>
        </authorList>
    </citation>
    <scope>NUCLEOTIDE SEQUENCE</scope>
    <source>
        <strain evidence="1">NBRC 105644</strain>
    </source>
</reference>
<comment type="caution">
    <text evidence="1">The sequence shown here is derived from an EMBL/GenBank/DDBJ whole genome shotgun (WGS) entry which is preliminary data.</text>
</comment>
<dbReference type="RefSeq" id="WP_203900875.1">
    <property type="nucleotide sequence ID" value="NZ_BOPF01000014.1"/>
</dbReference>
<gene>
    <name evidence="1" type="ORF">Val02_42780</name>
</gene>